<proteinExistence type="predicted"/>
<accession>A0A495NZB1</accession>
<dbReference type="EMBL" id="RBLG01000011">
    <property type="protein sequence ID" value="RKS42498.1"/>
    <property type="molecule type" value="Genomic_DNA"/>
</dbReference>
<dbReference type="AlphaFoldDB" id="A0A495NZB1"/>
<dbReference type="PROSITE" id="PS51257">
    <property type="entry name" value="PROKAR_LIPOPROTEIN"/>
    <property type="match status" value="1"/>
</dbReference>
<protein>
    <recommendedName>
        <fullName evidence="3">Lipoprotein</fullName>
    </recommendedName>
</protein>
<sequence length="142" mass="16412">MKNLIFLVCSILLFIGCSKEETTDQIAYEIIDESTLSYDEENKIPKQFLVIENENDWNDFIPEIERVNPNQAEKLKNLNFDFTSNDLIIVIGEFFNYCCSKIKINKVYKKDGKTMVDFEESGPGMATALSQAYLILEVQKNF</sequence>
<keyword evidence="2" id="KW-1185">Reference proteome</keyword>
<dbReference type="Proteomes" id="UP000276282">
    <property type="component" value="Unassembled WGS sequence"/>
</dbReference>
<reference evidence="1 2" key="1">
    <citation type="submission" date="2018-10" db="EMBL/GenBank/DDBJ databases">
        <title>Genomic Encyclopedia of Archaeal and Bacterial Type Strains, Phase II (KMG-II): from individual species to whole genera.</title>
        <authorList>
            <person name="Goeker M."/>
        </authorList>
    </citation>
    <scope>NUCLEOTIDE SEQUENCE [LARGE SCALE GENOMIC DNA]</scope>
    <source>
        <strain evidence="1 2">DSM 19839</strain>
    </source>
</reference>
<evidence type="ECO:0000313" key="1">
    <source>
        <dbReference type="EMBL" id="RKS42498.1"/>
    </source>
</evidence>
<evidence type="ECO:0008006" key="3">
    <source>
        <dbReference type="Google" id="ProtNLM"/>
    </source>
</evidence>
<comment type="caution">
    <text evidence="1">The sequence shown here is derived from an EMBL/GenBank/DDBJ whole genome shotgun (WGS) entry which is preliminary data.</text>
</comment>
<organism evidence="1 2">
    <name type="scientific">Gillisia mitskevichiae</name>
    <dbReference type="NCBI Taxonomy" id="270921"/>
    <lineage>
        <taxon>Bacteria</taxon>
        <taxon>Pseudomonadati</taxon>
        <taxon>Bacteroidota</taxon>
        <taxon>Flavobacteriia</taxon>
        <taxon>Flavobacteriales</taxon>
        <taxon>Flavobacteriaceae</taxon>
        <taxon>Gillisia</taxon>
    </lineage>
</organism>
<evidence type="ECO:0000313" key="2">
    <source>
        <dbReference type="Proteomes" id="UP000276282"/>
    </source>
</evidence>
<dbReference type="OrthoDB" id="1439488at2"/>
<name>A0A495NZB1_9FLAO</name>
<dbReference type="RefSeq" id="WP_121347118.1">
    <property type="nucleotide sequence ID" value="NZ_RBLG01000011.1"/>
</dbReference>
<gene>
    <name evidence="1" type="ORF">BC962_3287</name>
</gene>